<dbReference type="PANTHER" id="PTHR23221">
    <property type="entry name" value="GLYCOSYLPHOSPHATIDYLINOSITOL PHOSPHOLIPASE D"/>
    <property type="match status" value="1"/>
</dbReference>
<dbReference type="GO" id="GO:0008305">
    <property type="term" value="C:integrin complex"/>
    <property type="evidence" value="ECO:0007669"/>
    <property type="project" value="InterPro"/>
</dbReference>
<keyword evidence="1" id="KW-0732">Signal</keyword>
<evidence type="ECO:0000256" key="3">
    <source>
        <dbReference type="ARBA" id="ARBA00022801"/>
    </source>
</evidence>
<dbReference type="Pfam" id="PF01839">
    <property type="entry name" value="FG-GAP"/>
    <property type="match status" value="5"/>
</dbReference>
<protein>
    <submittedName>
        <fullName evidence="6">FG-GAP repeat-containing protein</fullName>
    </submittedName>
</protein>
<dbReference type="InterPro" id="IPR013517">
    <property type="entry name" value="FG-GAP"/>
</dbReference>
<dbReference type="InterPro" id="IPR028994">
    <property type="entry name" value="Integrin_alpha_N"/>
</dbReference>
<dbReference type="SUPFAM" id="SSF69318">
    <property type="entry name" value="Integrin alpha N-terminal domain"/>
    <property type="match status" value="2"/>
</dbReference>
<dbReference type="Proteomes" id="UP000199092">
    <property type="component" value="Chromosome I"/>
</dbReference>
<dbReference type="Gene3D" id="2.130.10.130">
    <property type="entry name" value="Integrin alpha, N-terminal"/>
    <property type="match status" value="3"/>
</dbReference>
<keyword evidence="4" id="KW-0325">Glycoprotein</keyword>
<organism evidence="6 7">
    <name type="scientific">Friedmanniella luteola</name>
    <dbReference type="NCBI Taxonomy" id="546871"/>
    <lineage>
        <taxon>Bacteria</taxon>
        <taxon>Bacillati</taxon>
        <taxon>Actinomycetota</taxon>
        <taxon>Actinomycetes</taxon>
        <taxon>Propionibacteriales</taxon>
        <taxon>Nocardioidaceae</taxon>
        <taxon>Friedmanniella</taxon>
    </lineage>
</organism>
<dbReference type="STRING" id="546871.SAMN04488543_1909"/>
<dbReference type="PROSITE" id="PS51470">
    <property type="entry name" value="FG_GAP"/>
    <property type="match status" value="4"/>
</dbReference>
<dbReference type="AlphaFoldDB" id="A0A1H1SZ83"/>
<evidence type="ECO:0000256" key="4">
    <source>
        <dbReference type="ARBA" id="ARBA00023180"/>
    </source>
</evidence>
<dbReference type="GO" id="GO:0016787">
    <property type="term" value="F:hydrolase activity"/>
    <property type="evidence" value="ECO:0007669"/>
    <property type="project" value="UniProtKB-KW"/>
</dbReference>
<keyword evidence="2" id="KW-0677">Repeat</keyword>
<name>A0A1H1SZ83_9ACTN</name>
<dbReference type="EMBL" id="LT629749">
    <property type="protein sequence ID" value="SDS53214.1"/>
    <property type="molecule type" value="Genomic_DNA"/>
</dbReference>
<evidence type="ECO:0000313" key="7">
    <source>
        <dbReference type="Proteomes" id="UP000199092"/>
    </source>
</evidence>
<feature type="region of interest" description="Disordered" evidence="5">
    <location>
        <begin position="16"/>
        <end position="38"/>
    </location>
</feature>
<keyword evidence="7" id="KW-1185">Reference proteome</keyword>
<evidence type="ECO:0000256" key="2">
    <source>
        <dbReference type="ARBA" id="ARBA00022737"/>
    </source>
</evidence>
<dbReference type="InterPro" id="IPR000413">
    <property type="entry name" value="Integrin_alpha"/>
</dbReference>
<gene>
    <name evidence="6" type="ORF">SAMN04488543_1909</name>
</gene>
<evidence type="ECO:0000256" key="5">
    <source>
        <dbReference type="SAM" id="MobiDB-lite"/>
    </source>
</evidence>
<keyword evidence="3" id="KW-0378">Hydrolase</keyword>
<dbReference type="InterPro" id="IPR013519">
    <property type="entry name" value="Int_alpha_beta-p"/>
</dbReference>
<dbReference type="PRINTS" id="PR01185">
    <property type="entry name" value="INTEGRINA"/>
</dbReference>
<sequence>MVLPASARGVALTERIVSQSSPGVPGTSEGDHPDVEGAGDLFGAALASADFDRDGYADLAVGQPGENEGVGAVTVIYGSFRGPDTNRSRRVNPTSGSGAFGAALVAGDFDRDQFPDLGIGAPSADVEGDHHEPDASGSVTVLPGGATGLSTADPVVVRRRGGVDGDIRFGSALAAGDLDRDGGTDLIIYAPGNHDLVDYSRPGSLTYCPNQVDGPSACSRLVRGLSYAGGGSLVVGNTSGDSRPEIIFSSPNYAEDEEEGGAGEVHVLHLGDEMPARVVGQNVLTQNSRGVPGSDEYGDGFGSSIALGDVDRDGYADLVIGAAYENDGEGRVTVVHGAQLGWRTSGNYFYSQNTRGIPGVAEGYDADLVLGGDLFGSEVSLRDHNGDGRLDLTVGAPEENSSGAITTLLGSRRGFTTAGARAFGLATLGYAHRAEAEFGATLGNN</sequence>
<dbReference type="SMART" id="SM00191">
    <property type="entry name" value="Int_alpha"/>
    <property type="match status" value="5"/>
</dbReference>
<dbReference type="GO" id="GO:0007155">
    <property type="term" value="P:cell adhesion"/>
    <property type="evidence" value="ECO:0007669"/>
    <property type="project" value="InterPro"/>
</dbReference>
<evidence type="ECO:0000313" key="6">
    <source>
        <dbReference type="EMBL" id="SDS53214.1"/>
    </source>
</evidence>
<reference evidence="6 7" key="1">
    <citation type="submission" date="2016-10" db="EMBL/GenBank/DDBJ databases">
        <authorList>
            <person name="de Groot N.N."/>
        </authorList>
    </citation>
    <scope>NUCLEOTIDE SEQUENCE [LARGE SCALE GENOMIC DNA]</scope>
    <source>
        <strain evidence="6 7">DSM 21741</strain>
    </source>
</reference>
<accession>A0A1H1SZ83</accession>
<proteinExistence type="predicted"/>
<dbReference type="PANTHER" id="PTHR23221:SF7">
    <property type="entry name" value="PHOSPHATIDYLINOSITOL-GLYCAN-SPECIFIC PHOSPHOLIPASE D"/>
    <property type="match status" value="1"/>
</dbReference>
<evidence type="ECO:0000256" key="1">
    <source>
        <dbReference type="ARBA" id="ARBA00022729"/>
    </source>
</evidence>